<sequence length="79" mass="8095">MNPKLLAGLLLGFGIGLGCRALGIPSPAPPALAGALLVVAMTGGYTLADRFLARRPAMRVHDCGGPTGLTRDVAERDKP</sequence>
<name>A0AAU8MWA3_9GAMM</name>
<dbReference type="AlphaFoldDB" id="A0AAU8MWA3"/>
<keyword evidence="1" id="KW-0812">Transmembrane</keyword>
<evidence type="ECO:0000313" key="2">
    <source>
        <dbReference type="EMBL" id="XCO76553.1"/>
    </source>
</evidence>
<gene>
    <name evidence="2" type="ORF">ABU614_07155</name>
</gene>
<dbReference type="NCBIfam" id="TIGR03510">
    <property type="entry name" value="XapX"/>
    <property type="match status" value="1"/>
</dbReference>
<dbReference type="EMBL" id="CP159925">
    <property type="protein sequence ID" value="XCO76553.1"/>
    <property type="molecule type" value="Genomic_DNA"/>
</dbReference>
<keyword evidence="1" id="KW-0472">Membrane</keyword>
<dbReference type="PROSITE" id="PS51257">
    <property type="entry name" value="PROKAR_LIPOPROTEIN"/>
    <property type="match status" value="1"/>
</dbReference>
<dbReference type="InterPro" id="IPR020017">
    <property type="entry name" value="XapX_domain"/>
</dbReference>
<organism evidence="2">
    <name type="scientific">Lysobacter firmicutimachus</name>
    <dbReference type="NCBI Taxonomy" id="1792846"/>
    <lineage>
        <taxon>Bacteria</taxon>
        <taxon>Pseudomonadati</taxon>
        <taxon>Pseudomonadota</taxon>
        <taxon>Gammaproteobacteria</taxon>
        <taxon>Lysobacterales</taxon>
        <taxon>Lysobacteraceae</taxon>
        <taxon>Lysobacter</taxon>
    </lineage>
</organism>
<dbReference type="RefSeq" id="WP_363799871.1">
    <property type="nucleotide sequence ID" value="NZ_CP159925.1"/>
</dbReference>
<proteinExistence type="predicted"/>
<reference evidence="2" key="1">
    <citation type="submission" date="2024-06" db="EMBL/GenBank/DDBJ databases">
        <authorList>
            <person name="Li S."/>
        </authorList>
    </citation>
    <scope>NUCLEOTIDE SEQUENCE</scope>
    <source>
        <strain evidence="2">SR10</strain>
    </source>
</reference>
<keyword evidence="1" id="KW-1133">Transmembrane helix</keyword>
<accession>A0AAU8MWA3</accession>
<feature type="transmembrane region" description="Helical" evidence="1">
    <location>
        <begin position="31"/>
        <end position="48"/>
    </location>
</feature>
<protein>
    <submittedName>
        <fullName evidence="2">DUF1427 family protein</fullName>
    </submittedName>
</protein>
<evidence type="ECO:0000256" key="1">
    <source>
        <dbReference type="SAM" id="Phobius"/>
    </source>
</evidence>